<reference evidence="4" key="1">
    <citation type="submission" date="2015-07" db="EMBL/GenBank/DDBJ databases">
        <authorList>
            <person name="Ju K.-S."/>
            <person name="Doroghazi J.R."/>
            <person name="Metcalf W.W."/>
        </authorList>
    </citation>
    <scope>NUCLEOTIDE SEQUENCE [LARGE SCALE GENOMIC DNA]</scope>
    <source>
        <strain evidence="4">NRRL 2290</strain>
    </source>
</reference>
<dbReference type="EMBL" id="LGUS01000223">
    <property type="protein sequence ID" value="KOG29116.1"/>
    <property type="molecule type" value="Genomic_DNA"/>
</dbReference>
<accession>A0A0L8KT43</accession>
<feature type="transmembrane region" description="Helical" evidence="2">
    <location>
        <begin position="550"/>
        <end position="574"/>
    </location>
</feature>
<feature type="transmembrane region" description="Helical" evidence="2">
    <location>
        <begin position="794"/>
        <end position="819"/>
    </location>
</feature>
<dbReference type="eggNOG" id="COG0577">
    <property type="taxonomic scope" value="Bacteria"/>
</dbReference>
<keyword evidence="2" id="KW-0812">Transmembrane</keyword>
<evidence type="ECO:0000313" key="3">
    <source>
        <dbReference type="EMBL" id="KOG29116.1"/>
    </source>
</evidence>
<gene>
    <name evidence="3" type="ORF">ADK37_37705</name>
</gene>
<protein>
    <submittedName>
        <fullName evidence="3">Membrane protein</fullName>
    </submittedName>
</protein>
<feature type="transmembrane region" description="Helical" evidence="2">
    <location>
        <begin position="895"/>
        <end position="919"/>
    </location>
</feature>
<dbReference type="GO" id="GO:0044874">
    <property type="term" value="P:lipoprotein localization to outer membrane"/>
    <property type="evidence" value="ECO:0007669"/>
    <property type="project" value="TreeGrafter"/>
</dbReference>
<dbReference type="InterPro" id="IPR051447">
    <property type="entry name" value="Lipoprotein-release_system"/>
</dbReference>
<sequence length="935" mass="96064">MSEVGSTLAPWVRTRLRTAPGAAWALALLVATTACLAAAFPLAVDRYGDAGLHRAVEQARPERSGVGVAAPPPDLRLPQKQREDALRPDALARQDARVRALVPAPLTVDRDQSAYGVRTTMDLVTRDPWLPRPTGLPAQVSLAAQAGLADHADVREGRLPRANGQVTAASAEVEAAVTAETAESLHIKVGSVIHVPGVERAPLAVRVTAIVTPRDPAGPYWSAQPLLRTPTLVRLPGPSSDADRYWLGALLLAPEAAPAILGTPGNPWSYWQLAPDTDALHAHDVDRLRSAIASLESGPALRKVRSTVGGLSDEYTSGVVDVTTDLDDVLTAYARLREGVDPLVAVAAFGTGTVAAVVLLMAGGLAADRRRLELTLLRARGASLRGLTGRLLAETAVTALPAGALGLTAALLALPAPRVSAAVPAAAAVTALACVALPLRAAAAHRTVRVHGGREDVTSVRPSRRRTVAELTLVVLAAGAVETLRRRGTSGSGGDQLVSLAPVLVGVIAALVLVRLYPLPLRALAGPAGRLRGAVGHLSLARAGRTSVPAALPLLALLTALTTAAFGGSVLAGVREARDHAALLAVGADARIETTGPLPAALPDRVRHTPGVRGLAEASIAYQAKPDDGRVTVPVVGVDPGAYATLTERTGIGGFEGRELTAGKGGPASGDDPSATASGERGSAPLPALASPTTAATYGTRPFPVRMEDGNTVTVRITLVRDRTPAISGAHFLVVDRAGLPRTAARPTALLVTGDRLDAGALRRAAGDSATVRLRAVERAGFVDSPLQSGAERVYAIAVAAGTGYAVLALLLALLRAAPERGALLARLRTMGLTRAQGRHLLILESLPQAVLAALGGALTGWAAIRLLSPGVDLTTLALASAPSSTNEAELHADVLSLTVPAASVLLLAVGVAVGQAWWSGRRGSVRELRAGDAR</sequence>
<name>A0A0L8KT43_9ACTN</name>
<dbReference type="PATRIC" id="fig|67356.5.peg.8067"/>
<feature type="region of interest" description="Disordered" evidence="1">
    <location>
        <begin position="654"/>
        <end position="703"/>
    </location>
</feature>
<feature type="transmembrane region" description="Helical" evidence="2">
    <location>
        <begin position="497"/>
        <end position="517"/>
    </location>
</feature>
<feature type="transmembrane region" description="Helical" evidence="2">
    <location>
        <begin position="387"/>
        <end position="413"/>
    </location>
</feature>
<keyword evidence="4" id="KW-1185">Reference proteome</keyword>
<organism evidence="3 4">
    <name type="scientific">Streptomyces resistomycificus</name>
    <dbReference type="NCBI Taxonomy" id="67356"/>
    <lineage>
        <taxon>Bacteria</taxon>
        <taxon>Bacillati</taxon>
        <taxon>Actinomycetota</taxon>
        <taxon>Actinomycetes</taxon>
        <taxon>Kitasatosporales</taxon>
        <taxon>Streptomycetaceae</taxon>
        <taxon>Streptomyces</taxon>
        <taxon>Streptomyces aurantiacus group</taxon>
    </lineage>
</organism>
<evidence type="ECO:0000256" key="2">
    <source>
        <dbReference type="SAM" id="Phobius"/>
    </source>
</evidence>
<feature type="region of interest" description="Disordered" evidence="1">
    <location>
        <begin position="58"/>
        <end position="82"/>
    </location>
</feature>
<keyword evidence="2" id="KW-1133">Transmembrane helix</keyword>
<keyword evidence="2" id="KW-0472">Membrane</keyword>
<dbReference type="PANTHER" id="PTHR30489:SF0">
    <property type="entry name" value="LIPOPROTEIN-RELEASING SYSTEM TRANSMEMBRANE PROTEIN LOLE"/>
    <property type="match status" value="1"/>
</dbReference>
<feature type="transmembrane region" description="Helical" evidence="2">
    <location>
        <begin position="419"/>
        <end position="439"/>
    </location>
</feature>
<proteinExistence type="predicted"/>
<feature type="compositionally biased region" description="Low complexity" evidence="1">
    <location>
        <begin position="683"/>
        <end position="697"/>
    </location>
</feature>
<dbReference type="PANTHER" id="PTHR30489">
    <property type="entry name" value="LIPOPROTEIN-RELEASING SYSTEM TRANSMEMBRANE PROTEIN LOLE"/>
    <property type="match status" value="1"/>
</dbReference>
<comment type="caution">
    <text evidence="3">The sequence shown here is derived from an EMBL/GenBank/DDBJ whole genome shotgun (WGS) entry which is preliminary data.</text>
</comment>
<dbReference type="GO" id="GO:0098797">
    <property type="term" value="C:plasma membrane protein complex"/>
    <property type="evidence" value="ECO:0007669"/>
    <property type="project" value="TreeGrafter"/>
</dbReference>
<evidence type="ECO:0000256" key="1">
    <source>
        <dbReference type="SAM" id="MobiDB-lite"/>
    </source>
</evidence>
<dbReference type="STRING" id="67356.AQJ84_37830"/>
<evidence type="ECO:0000313" key="4">
    <source>
        <dbReference type="Proteomes" id="UP000037251"/>
    </source>
</evidence>
<dbReference type="Proteomes" id="UP000037251">
    <property type="component" value="Unassembled WGS sequence"/>
</dbReference>
<dbReference type="AlphaFoldDB" id="A0A0L8KT43"/>
<feature type="transmembrane region" description="Helical" evidence="2">
    <location>
        <begin position="343"/>
        <end position="366"/>
    </location>
</feature>